<dbReference type="PANTHER" id="PTHR31157">
    <property type="entry name" value="SCP DOMAIN-CONTAINING PROTEIN"/>
    <property type="match status" value="1"/>
</dbReference>
<dbReference type="OrthoDB" id="8611574at2"/>
<feature type="chain" id="PRO_5011490392" evidence="1">
    <location>
        <begin position="28"/>
        <end position="159"/>
    </location>
</feature>
<dbReference type="EMBL" id="FNOK01000004">
    <property type="protein sequence ID" value="SDW67110.1"/>
    <property type="molecule type" value="Genomic_DNA"/>
</dbReference>
<keyword evidence="4" id="KW-1185">Reference proteome</keyword>
<dbReference type="Gene3D" id="3.40.33.10">
    <property type="entry name" value="CAP"/>
    <property type="match status" value="1"/>
</dbReference>
<evidence type="ECO:0000313" key="4">
    <source>
        <dbReference type="Proteomes" id="UP000199529"/>
    </source>
</evidence>
<keyword evidence="1" id="KW-0732">Signal</keyword>
<dbReference type="Pfam" id="PF00188">
    <property type="entry name" value="CAP"/>
    <property type="match status" value="1"/>
</dbReference>
<accession>A0A1H2VFW0</accession>
<feature type="domain" description="SCP" evidence="2">
    <location>
        <begin position="38"/>
        <end position="155"/>
    </location>
</feature>
<dbReference type="SUPFAM" id="SSF55797">
    <property type="entry name" value="PR-1-like"/>
    <property type="match status" value="1"/>
</dbReference>
<dbReference type="Proteomes" id="UP000199529">
    <property type="component" value="Unassembled WGS sequence"/>
</dbReference>
<evidence type="ECO:0000259" key="2">
    <source>
        <dbReference type="Pfam" id="PF00188"/>
    </source>
</evidence>
<dbReference type="InterPro" id="IPR035940">
    <property type="entry name" value="CAP_sf"/>
</dbReference>
<name>A0A1H2VFW0_9PSEU</name>
<sequence length="159" mass="17148">MSLVERILSCGAAVPLLLLCAGPPLQAAQRTPPEQRILALTNAERARAGCPAVRLNGDLTRAAAGHSADMAHRDFFDHTGSDGRDPVDRTRSEGFPSGYVGENIAAGGETADETFRQWMDAASHRDNILDCAFTDLGVGHAATEHSRYHHYWTQALGRP</sequence>
<dbReference type="STRING" id="418495.SAMN05216215_1004304"/>
<evidence type="ECO:0000256" key="1">
    <source>
        <dbReference type="SAM" id="SignalP"/>
    </source>
</evidence>
<proteinExistence type="predicted"/>
<evidence type="ECO:0000313" key="3">
    <source>
        <dbReference type="EMBL" id="SDW67110.1"/>
    </source>
</evidence>
<reference evidence="4" key="1">
    <citation type="submission" date="2016-10" db="EMBL/GenBank/DDBJ databases">
        <authorList>
            <person name="Varghese N."/>
            <person name="Submissions S."/>
        </authorList>
    </citation>
    <scope>NUCLEOTIDE SEQUENCE [LARGE SCALE GENOMIC DNA]</scope>
    <source>
        <strain evidence="4">CGMCC 4.3530</strain>
    </source>
</reference>
<dbReference type="RefSeq" id="WP_093262333.1">
    <property type="nucleotide sequence ID" value="NZ_FNOK01000004.1"/>
</dbReference>
<protein>
    <submittedName>
        <fullName evidence="3">Cysteine-rich secretory protein family protein</fullName>
    </submittedName>
</protein>
<feature type="signal peptide" evidence="1">
    <location>
        <begin position="1"/>
        <end position="27"/>
    </location>
</feature>
<gene>
    <name evidence="3" type="ORF">SAMN05216215_1004304</name>
</gene>
<dbReference type="InterPro" id="IPR014044">
    <property type="entry name" value="CAP_dom"/>
</dbReference>
<dbReference type="CDD" id="cd05379">
    <property type="entry name" value="CAP_bacterial"/>
    <property type="match status" value="1"/>
</dbReference>
<dbReference type="PANTHER" id="PTHR31157:SF1">
    <property type="entry name" value="SCP DOMAIN-CONTAINING PROTEIN"/>
    <property type="match status" value="1"/>
</dbReference>
<dbReference type="AlphaFoldDB" id="A0A1H2VFW0"/>
<organism evidence="3 4">
    <name type="scientific">Saccharopolyspora shandongensis</name>
    <dbReference type="NCBI Taxonomy" id="418495"/>
    <lineage>
        <taxon>Bacteria</taxon>
        <taxon>Bacillati</taxon>
        <taxon>Actinomycetota</taxon>
        <taxon>Actinomycetes</taxon>
        <taxon>Pseudonocardiales</taxon>
        <taxon>Pseudonocardiaceae</taxon>
        <taxon>Saccharopolyspora</taxon>
    </lineage>
</organism>